<evidence type="ECO:0000313" key="3">
    <source>
        <dbReference type="EMBL" id="ODM11569.1"/>
    </source>
</evidence>
<reference evidence="6 9" key="1">
    <citation type="submission" date="2016-07" db="EMBL/GenBank/DDBJ databases">
        <title>Characterization of isolates of Eisenbergiella tayi derived from blood cultures, using whole genome sequencing.</title>
        <authorList>
            <person name="Burdz T."/>
            <person name="Wiebe D."/>
            <person name="Huynh C."/>
            <person name="Bernard K."/>
        </authorList>
    </citation>
    <scope>NUCLEOTIDE SEQUENCE [LARGE SCALE GENOMIC DNA]</scope>
    <source>
        <strain evidence="2 6">NML 110608</strain>
        <strain evidence="3 9">NML 120489</strain>
    </source>
</reference>
<dbReference type="GeneID" id="93300822"/>
<reference evidence="5 8" key="2">
    <citation type="submission" date="2016-08" db="EMBL/GenBank/DDBJ databases">
        <title>Characterization of Isolates of Eisenbergiella tayi Derived from Blood Cultures, Using Whole Genome Sequencing.</title>
        <authorList>
            <person name="Bernier A.-M."/>
            <person name="Burdz T."/>
            <person name="Wiebe D."/>
            <person name="Bernard K."/>
        </authorList>
    </citation>
    <scope>NUCLEOTIDE SEQUENCE [LARGE SCALE GENOMIC DNA]</scope>
    <source>
        <strain evidence="5 8">NML120146</strain>
    </source>
</reference>
<keyword evidence="8" id="KW-1185">Reference proteome</keyword>
<feature type="chain" id="PRO_5014540915" evidence="1">
    <location>
        <begin position="28"/>
        <end position="206"/>
    </location>
</feature>
<sequence length="206" mass="21347">MNKTKKWITYLAAAVLLTVIIPITAGASNSASGNSASGNAPAPTKPNVVQMSTGIKLNSTVPTYFYADTVKGVIVLSPEGMVKKAAGLSDAQIKGGASVYFSVTEGKTGPQAKQAVLTTAALNGRNLLAMLDIQLTQTTGGRTTVVPRTLAPVVLTIGVPDQFQAWNNFQVISIANGVVEVLPDLDADPRTVTVATSNFGVLALVY</sequence>
<evidence type="ECO:0000313" key="6">
    <source>
        <dbReference type="Proteomes" id="UP000094067"/>
    </source>
</evidence>
<dbReference type="EMBL" id="MEHA01000031">
    <property type="protein sequence ID" value="ODR44008.1"/>
    <property type="molecule type" value="Genomic_DNA"/>
</dbReference>
<dbReference type="Proteomes" id="UP000094869">
    <property type="component" value="Unassembled WGS sequence"/>
</dbReference>
<dbReference type="PATRIC" id="fig|1432052.3.peg.2404"/>
<evidence type="ECO:0000313" key="7">
    <source>
        <dbReference type="Proteomes" id="UP000094271"/>
    </source>
</evidence>
<proteinExistence type="predicted"/>
<evidence type="ECO:0000313" key="5">
    <source>
        <dbReference type="EMBL" id="ODR50050.1"/>
    </source>
</evidence>
<dbReference type="Proteomes" id="UP000094271">
    <property type="component" value="Unassembled WGS sequence"/>
</dbReference>
<dbReference type="OrthoDB" id="2063869at2"/>
<evidence type="ECO:0000313" key="2">
    <source>
        <dbReference type="EMBL" id="ODM03796.1"/>
    </source>
</evidence>
<organism evidence="4 7">
    <name type="scientific">Eisenbergiella tayi</name>
    <dbReference type="NCBI Taxonomy" id="1432052"/>
    <lineage>
        <taxon>Bacteria</taxon>
        <taxon>Bacillati</taxon>
        <taxon>Bacillota</taxon>
        <taxon>Clostridia</taxon>
        <taxon>Lachnospirales</taxon>
        <taxon>Lachnospiraceae</taxon>
        <taxon>Eisenbergiella</taxon>
    </lineage>
</organism>
<evidence type="ECO:0000313" key="9">
    <source>
        <dbReference type="Proteomes" id="UP000095003"/>
    </source>
</evidence>
<dbReference type="EMBL" id="MEHD01000036">
    <property type="protein sequence ID" value="ODR50050.1"/>
    <property type="molecule type" value="Genomic_DNA"/>
</dbReference>
<dbReference type="RefSeq" id="WP_009255574.1">
    <property type="nucleotide sequence ID" value="NZ_BAABXS010000001.1"/>
</dbReference>
<dbReference type="AlphaFoldDB" id="A0A1E3U957"/>
<name>A0A1E3U957_9FIRM</name>
<evidence type="ECO:0000313" key="4">
    <source>
        <dbReference type="EMBL" id="ODR44008.1"/>
    </source>
</evidence>
<dbReference type="EMBL" id="MCGI01000002">
    <property type="protein sequence ID" value="ODM11569.1"/>
    <property type="molecule type" value="Genomic_DNA"/>
</dbReference>
<evidence type="ECO:0000256" key="1">
    <source>
        <dbReference type="SAM" id="SignalP"/>
    </source>
</evidence>
<dbReference type="Proteomes" id="UP000094067">
    <property type="component" value="Unassembled WGS sequence"/>
</dbReference>
<gene>
    <name evidence="3" type="ORF">BEH84_02184</name>
    <name evidence="4" type="ORF">BEI59_28885</name>
    <name evidence="2" type="ORF">BEI61_04598</name>
    <name evidence="5" type="ORF">BEI63_23400</name>
</gene>
<reference evidence="4 7" key="3">
    <citation type="submission" date="2016-08" db="EMBL/GenBank/DDBJ databases">
        <authorList>
            <person name="Seilhamer J.J."/>
        </authorList>
    </citation>
    <scope>NUCLEOTIDE SEQUENCE [LARGE SCALE GENOMIC DNA]</scope>
    <source>
        <strain evidence="4 7">NML150140-1</strain>
    </source>
</reference>
<dbReference type="Proteomes" id="UP000095003">
    <property type="component" value="Unassembled WGS sequence"/>
</dbReference>
<dbReference type="EMBL" id="MCGH01000003">
    <property type="protein sequence ID" value="ODM03796.1"/>
    <property type="molecule type" value="Genomic_DNA"/>
</dbReference>
<comment type="caution">
    <text evidence="4">The sequence shown here is derived from an EMBL/GenBank/DDBJ whole genome shotgun (WGS) entry which is preliminary data.</text>
</comment>
<protein>
    <submittedName>
        <fullName evidence="4">Uncharacterized protein</fullName>
    </submittedName>
</protein>
<keyword evidence="1" id="KW-0732">Signal</keyword>
<accession>A0A1E3U957</accession>
<evidence type="ECO:0000313" key="8">
    <source>
        <dbReference type="Proteomes" id="UP000094869"/>
    </source>
</evidence>
<feature type="signal peptide" evidence="1">
    <location>
        <begin position="1"/>
        <end position="27"/>
    </location>
</feature>